<evidence type="ECO:0000313" key="2">
    <source>
        <dbReference type="Proteomes" id="UP000053105"/>
    </source>
</evidence>
<reference evidence="1 2" key="1">
    <citation type="submission" date="2015-07" db="EMBL/GenBank/DDBJ databases">
        <title>The genome of Melipona quadrifasciata.</title>
        <authorList>
            <person name="Pan H."/>
            <person name="Kapheim K."/>
        </authorList>
    </citation>
    <scope>NUCLEOTIDE SEQUENCE [LARGE SCALE GENOMIC DNA]</scope>
    <source>
        <strain evidence="1">0111107301</strain>
        <tissue evidence="1">Whole body</tissue>
    </source>
</reference>
<name>A0A0N0BJJ5_9HYME</name>
<gene>
    <name evidence="1" type="ORF">WN51_10151</name>
</gene>
<dbReference type="Proteomes" id="UP000053105">
    <property type="component" value="Unassembled WGS sequence"/>
</dbReference>
<accession>A0A0N0BJJ5</accession>
<dbReference type="EMBL" id="KQ435717">
    <property type="protein sequence ID" value="KOX79014.1"/>
    <property type="molecule type" value="Genomic_DNA"/>
</dbReference>
<keyword evidence="2" id="KW-1185">Reference proteome</keyword>
<organism evidence="1 2">
    <name type="scientific">Melipona quadrifasciata</name>
    <dbReference type="NCBI Taxonomy" id="166423"/>
    <lineage>
        <taxon>Eukaryota</taxon>
        <taxon>Metazoa</taxon>
        <taxon>Ecdysozoa</taxon>
        <taxon>Arthropoda</taxon>
        <taxon>Hexapoda</taxon>
        <taxon>Insecta</taxon>
        <taxon>Pterygota</taxon>
        <taxon>Neoptera</taxon>
        <taxon>Endopterygota</taxon>
        <taxon>Hymenoptera</taxon>
        <taxon>Apocrita</taxon>
        <taxon>Aculeata</taxon>
        <taxon>Apoidea</taxon>
        <taxon>Anthophila</taxon>
        <taxon>Apidae</taxon>
        <taxon>Melipona</taxon>
    </lineage>
</organism>
<protein>
    <submittedName>
        <fullName evidence="1">Uncharacterized protein</fullName>
    </submittedName>
</protein>
<evidence type="ECO:0000313" key="1">
    <source>
        <dbReference type="EMBL" id="KOX79014.1"/>
    </source>
</evidence>
<proteinExistence type="predicted"/>
<sequence length="92" mass="10943">MQPSTAYCKSPHFLKTKQRHALKNIMYWSQSMHDCMTDALILVFMNNINSQWEQLCHERMIVPVSVMLLFYRKSRWSNWEATIEGLVVAKHL</sequence>
<dbReference type="AlphaFoldDB" id="A0A0N0BJJ5"/>